<evidence type="ECO:0000256" key="4">
    <source>
        <dbReference type="ARBA" id="ARBA00023136"/>
    </source>
</evidence>
<feature type="domain" description="O-antigen ligase-related" evidence="6">
    <location>
        <begin position="2"/>
        <end position="69"/>
    </location>
</feature>
<evidence type="ECO:0000256" key="3">
    <source>
        <dbReference type="ARBA" id="ARBA00022989"/>
    </source>
</evidence>
<proteinExistence type="predicted"/>
<keyword evidence="2 5" id="KW-0812">Transmembrane</keyword>
<evidence type="ECO:0000256" key="1">
    <source>
        <dbReference type="ARBA" id="ARBA00004141"/>
    </source>
</evidence>
<name>X1UTS2_9ZZZZ</name>
<feature type="transmembrane region" description="Helical" evidence="5">
    <location>
        <begin position="60"/>
        <end position="80"/>
    </location>
</feature>
<evidence type="ECO:0000256" key="5">
    <source>
        <dbReference type="SAM" id="Phobius"/>
    </source>
</evidence>
<feature type="non-terminal residue" evidence="7">
    <location>
        <position position="271"/>
    </location>
</feature>
<feature type="transmembrane region" description="Helical" evidence="5">
    <location>
        <begin position="162"/>
        <end position="183"/>
    </location>
</feature>
<feature type="transmembrane region" description="Helical" evidence="5">
    <location>
        <begin position="92"/>
        <end position="111"/>
    </location>
</feature>
<dbReference type="PANTHER" id="PTHR37422:SF13">
    <property type="entry name" value="LIPOPOLYSACCHARIDE BIOSYNTHESIS PROTEIN PA4999-RELATED"/>
    <property type="match status" value="1"/>
</dbReference>
<dbReference type="SUPFAM" id="SSF48452">
    <property type="entry name" value="TPR-like"/>
    <property type="match status" value="1"/>
</dbReference>
<comment type="subcellular location">
    <subcellularLocation>
        <location evidence="1">Membrane</location>
        <topology evidence="1">Multi-pass membrane protein</topology>
    </subcellularLocation>
</comment>
<dbReference type="PANTHER" id="PTHR37422">
    <property type="entry name" value="TEICHURONIC ACID BIOSYNTHESIS PROTEIN TUAE"/>
    <property type="match status" value="1"/>
</dbReference>
<reference evidence="7" key="1">
    <citation type="journal article" date="2014" name="Front. Microbiol.">
        <title>High frequency of phylogenetically diverse reductive dehalogenase-homologous genes in deep subseafloor sedimentary metagenomes.</title>
        <authorList>
            <person name="Kawai M."/>
            <person name="Futagami T."/>
            <person name="Toyoda A."/>
            <person name="Takaki Y."/>
            <person name="Nishi S."/>
            <person name="Hori S."/>
            <person name="Arai W."/>
            <person name="Tsubouchi T."/>
            <person name="Morono Y."/>
            <person name="Uchiyama I."/>
            <person name="Ito T."/>
            <person name="Fujiyama A."/>
            <person name="Inagaki F."/>
            <person name="Takami H."/>
        </authorList>
    </citation>
    <scope>NUCLEOTIDE SEQUENCE</scope>
    <source>
        <strain evidence="7">Expedition CK06-06</strain>
    </source>
</reference>
<dbReference type="InterPro" id="IPR051533">
    <property type="entry name" value="WaaL-like"/>
</dbReference>
<dbReference type="InterPro" id="IPR011990">
    <property type="entry name" value="TPR-like_helical_dom_sf"/>
</dbReference>
<evidence type="ECO:0000313" key="7">
    <source>
        <dbReference type="EMBL" id="GAI95744.1"/>
    </source>
</evidence>
<feature type="transmembrane region" description="Helical" evidence="5">
    <location>
        <begin position="123"/>
        <end position="141"/>
    </location>
</feature>
<dbReference type="EMBL" id="BARW01020790">
    <property type="protein sequence ID" value="GAI95744.1"/>
    <property type="molecule type" value="Genomic_DNA"/>
</dbReference>
<protein>
    <recommendedName>
        <fullName evidence="6">O-antigen ligase-related domain-containing protein</fullName>
    </recommendedName>
</protein>
<evidence type="ECO:0000259" key="6">
    <source>
        <dbReference type="Pfam" id="PF04932"/>
    </source>
</evidence>
<keyword evidence="3 5" id="KW-1133">Transmembrane helix</keyword>
<evidence type="ECO:0000256" key="2">
    <source>
        <dbReference type="ARBA" id="ARBA00022692"/>
    </source>
</evidence>
<feature type="transmembrane region" description="Helical" evidence="5">
    <location>
        <begin position="12"/>
        <end position="30"/>
    </location>
</feature>
<feature type="non-terminal residue" evidence="7">
    <location>
        <position position="1"/>
    </location>
</feature>
<dbReference type="InterPro" id="IPR007016">
    <property type="entry name" value="O-antigen_ligase-rel_domated"/>
</dbReference>
<dbReference type="Pfam" id="PF04932">
    <property type="entry name" value="Wzy_C"/>
    <property type="match status" value="1"/>
</dbReference>
<sequence length="271" mass="31777">GQSTLNMIKNKPLFGLGFGSFPLNYLYYQADFLSQKPDYLKYNTKAAEAHNEYLQTWSEMGIIGLLFFLLFIYLFYHHSIKIIRGLEKKEEKIILIGLISGITITLFHGMFSFPLHIPATSAAFWFIVGLTVVLEDMFLKKDRNNKFIKYRRIFFYSGNNKIIFNIFKTIIIIIIIFFMITLINTLIIKPYIAEIYHFSGMRDSVDKNYEKALSNFEYSAQLDNYNGRNLNALGITYYNLKIYDKAEQVLQRAKHYITDVNTFYNLGMLYS</sequence>
<organism evidence="7">
    <name type="scientific">marine sediment metagenome</name>
    <dbReference type="NCBI Taxonomy" id="412755"/>
    <lineage>
        <taxon>unclassified sequences</taxon>
        <taxon>metagenomes</taxon>
        <taxon>ecological metagenomes</taxon>
    </lineage>
</organism>
<dbReference type="Gene3D" id="1.25.40.10">
    <property type="entry name" value="Tetratricopeptide repeat domain"/>
    <property type="match status" value="1"/>
</dbReference>
<comment type="caution">
    <text evidence="7">The sequence shown here is derived from an EMBL/GenBank/DDBJ whole genome shotgun (WGS) entry which is preliminary data.</text>
</comment>
<keyword evidence="4 5" id="KW-0472">Membrane</keyword>
<gene>
    <name evidence="7" type="ORF">S12H4_35053</name>
</gene>
<dbReference type="AlphaFoldDB" id="X1UTS2"/>
<dbReference type="GO" id="GO:0016020">
    <property type="term" value="C:membrane"/>
    <property type="evidence" value="ECO:0007669"/>
    <property type="project" value="UniProtKB-SubCell"/>
</dbReference>
<accession>X1UTS2</accession>